<protein>
    <submittedName>
        <fullName evidence="2">Uncharacterized protein</fullName>
    </submittedName>
</protein>
<dbReference type="SMART" id="SM00249">
    <property type="entry name" value="PHD"/>
    <property type="match status" value="1"/>
</dbReference>
<accession>A0A419PGW4</accession>
<feature type="region of interest" description="Disordered" evidence="1">
    <location>
        <begin position="120"/>
        <end position="139"/>
    </location>
</feature>
<dbReference type="PROSITE" id="PS01359">
    <property type="entry name" value="ZF_PHD_1"/>
    <property type="match status" value="1"/>
</dbReference>
<dbReference type="EMBL" id="NIRI02000056">
    <property type="protein sequence ID" value="KAG5445176.1"/>
    <property type="molecule type" value="Genomic_DNA"/>
</dbReference>
<feature type="region of interest" description="Disordered" evidence="1">
    <location>
        <begin position="79"/>
        <end position="104"/>
    </location>
</feature>
<dbReference type="InterPro" id="IPR013083">
    <property type="entry name" value="Znf_RING/FYVE/PHD"/>
</dbReference>
<gene>
    <name evidence="2" type="ORF">CSKR_103349</name>
</gene>
<dbReference type="AlphaFoldDB" id="A0A419PGW4"/>
<dbReference type="Gene3D" id="3.30.40.10">
    <property type="entry name" value="Zinc/RING finger domain, C3HC4 (zinc finger)"/>
    <property type="match status" value="1"/>
</dbReference>
<sequence length="244" mass="27704">MPSLITEPTGNQGSSSTAECSEAPLDKDSKLTIGHRAVYSYLKVSVRLGSDSFKAEIARLDKHTEELARSVEVQQVPLSSFPDPGIRAPNNNQPGLLLPKPSTEKSVTPLIRIPKFREQRRSAMTMRQTQPAGTRRKPALQEKETMEVDLDGSTILETTVIRDVRVRAAAMYAAKKYRRARRWETTCSCCRQYNLKNHKQFAWVQCDYCIRWFHSLCATVQQVAPGVQERRFRCPACHKHCIVE</sequence>
<organism evidence="2 3">
    <name type="scientific">Clonorchis sinensis</name>
    <name type="common">Chinese liver fluke</name>
    <dbReference type="NCBI Taxonomy" id="79923"/>
    <lineage>
        <taxon>Eukaryota</taxon>
        <taxon>Metazoa</taxon>
        <taxon>Spiralia</taxon>
        <taxon>Lophotrochozoa</taxon>
        <taxon>Platyhelminthes</taxon>
        <taxon>Trematoda</taxon>
        <taxon>Digenea</taxon>
        <taxon>Opisthorchiida</taxon>
        <taxon>Opisthorchiata</taxon>
        <taxon>Opisthorchiidae</taxon>
        <taxon>Clonorchis</taxon>
    </lineage>
</organism>
<dbReference type="PROSITE" id="PS50016">
    <property type="entry name" value="ZF_PHD_2"/>
    <property type="match status" value="1"/>
</dbReference>
<dbReference type="CDD" id="cd15517">
    <property type="entry name" value="PHD_TCF19_like"/>
    <property type="match status" value="1"/>
</dbReference>
<comment type="caution">
    <text evidence="2">The sequence shown here is derived from an EMBL/GenBank/DDBJ whole genome shotgun (WGS) entry which is preliminary data.</text>
</comment>
<reference evidence="2 3" key="2">
    <citation type="journal article" date="2021" name="Genomics">
        <title>High-quality reference genome for Clonorchis sinensis.</title>
        <authorList>
            <person name="Young N.D."/>
            <person name="Stroehlein A.J."/>
            <person name="Kinkar L."/>
            <person name="Wang T."/>
            <person name="Sohn W.M."/>
            <person name="Chang B.C.H."/>
            <person name="Kaur P."/>
            <person name="Weisz D."/>
            <person name="Dudchenko O."/>
            <person name="Aiden E.L."/>
            <person name="Korhonen P.K."/>
            <person name="Gasser R.B."/>
        </authorList>
    </citation>
    <scope>NUCLEOTIDE SEQUENCE [LARGE SCALE GENOMIC DNA]</scope>
    <source>
        <strain evidence="2">Cs-k2</strain>
    </source>
</reference>
<dbReference type="Pfam" id="PF00628">
    <property type="entry name" value="PHD"/>
    <property type="match status" value="1"/>
</dbReference>
<reference evidence="2 3" key="1">
    <citation type="journal article" date="2018" name="Biotechnol. Adv.">
        <title>Improved genomic resources and new bioinformatic workflow for the carcinogenic parasite Clonorchis sinensis: Biotechnological implications.</title>
        <authorList>
            <person name="Wang D."/>
            <person name="Korhonen P.K."/>
            <person name="Gasser R.B."/>
            <person name="Young N.D."/>
        </authorList>
    </citation>
    <scope>NUCLEOTIDE SEQUENCE [LARGE SCALE GENOMIC DNA]</scope>
    <source>
        <strain evidence="2">Cs-k2</strain>
    </source>
</reference>
<feature type="region of interest" description="Disordered" evidence="1">
    <location>
        <begin position="1"/>
        <end position="26"/>
    </location>
</feature>
<dbReference type="InParanoid" id="A0A419PGW4"/>
<dbReference type="InterPro" id="IPR011011">
    <property type="entry name" value="Znf_FYVE_PHD"/>
</dbReference>
<name>A0A419PGW4_CLOSI</name>
<evidence type="ECO:0000256" key="1">
    <source>
        <dbReference type="SAM" id="MobiDB-lite"/>
    </source>
</evidence>
<evidence type="ECO:0000313" key="2">
    <source>
        <dbReference type="EMBL" id="KAG5445176.1"/>
    </source>
</evidence>
<evidence type="ECO:0000313" key="3">
    <source>
        <dbReference type="Proteomes" id="UP000286415"/>
    </source>
</evidence>
<dbReference type="SUPFAM" id="SSF57903">
    <property type="entry name" value="FYVE/PHD zinc finger"/>
    <property type="match status" value="1"/>
</dbReference>
<proteinExistence type="predicted"/>
<dbReference type="OrthoDB" id="436852at2759"/>
<dbReference type="Proteomes" id="UP000286415">
    <property type="component" value="Unassembled WGS sequence"/>
</dbReference>
<keyword evidence="3" id="KW-1185">Reference proteome</keyword>
<dbReference type="InterPro" id="IPR019787">
    <property type="entry name" value="Znf_PHD-finger"/>
</dbReference>
<feature type="compositionally biased region" description="Polar residues" evidence="1">
    <location>
        <begin position="1"/>
        <end position="19"/>
    </location>
</feature>
<dbReference type="InterPro" id="IPR019786">
    <property type="entry name" value="Zinc_finger_PHD-type_CS"/>
</dbReference>
<dbReference type="InterPro" id="IPR001965">
    <property type="entry name" value="Znf_PHD"/>
</dbReference>